<keyword evidence="3" id="KW-1185">Reference proteome</keyword>
<dbReference type="InParanoid" id="K3WUQ4"/>
<keyword evidence="1" id="KW-0812">Transmembrane</keyword>
<reference evidence="2" key="3">
    <citation type="submission" date="2015-02" db="UniProtKB">
        <authorList>
            <consortium name="EnsemblProtists"/>
        </authorList>
    </citation>
    <scope>IDENTIFICATION</scope>
    <source>
        <strain evidence="2">DAOM BR144</strain>
    </source>
</reference>
<dbReference type="HOGENOM" id="CLU_1709005_0_0_1"/>
<dbReference type="STRING" id="431595.K3WUQ4"/>
<dbReference type="EMBL" id="GL376558">
    <property type="status" value="NOT_ANNOTATED_CDS"/>
    <property type="molecule type" value="Genomic_DNA"/>
</dbReference>
<dbReference type="EnsemblProtists" id="PYU1_T008701">
    <property type="protein sequence ID" value="PYU1_T008701"/>
    <property type="gene ID" value="PYU1_G008684"/>
</dbReference>
<dbReference type="Proteomes" id="UP000019132">
    <property type="component" value="Unassembled WGS sequence"/>
</dbReference>
<dbReference type="AlphaFoldDB" id="K3WUQ4"/>
<protein>
    <submittedName>
        <fullName evidence="2">Uncharacterized protein</fullName>
    </submittedName>
</protein>
<evidence type="ECO:0000313" key="2">
    <source>
        <dbReference type="EnsemblProtists" id="PYU1_T008701"/>
    </source>
</evidence>
<accession>K3WUQ4</accession>
<evidence type="ECO:0000313" key="3">
    <source>
        <dbReference type="Proteomes" id="UP000019132"/>
    </source>
</evidence>
<evidence type="ECO:0000256" key="1">
    <source>
        <dbReference type="SAM" id="Phobius"/>
    </source>
</evidence>
<feature type="transmembrane region" description="Helical" evidence="1">
    <location>
        <begin position="39"/>
        <end position="61"/>
    </location>
</feature>
<keyword evidence="1" id="KW-0472">Membrane</keyword>
<name>K3WUQ4_GLOUD</name>
<sequence length="154" mass="17420">FLKRLRRKLAIRLQLVAVIGQSKHVALTICYRDRIAKTLFSLLGTSAVSSGVGLSLFSWIIDLIPLVNASVLQEKEFELVESLNLPDELKCRVWTVFPRSAFGQPVHVRSVKQGEYSPLDPWGLLEHVPQLPSDSLVSVSTERVPRKRRVFRCV</sequence>
<dbReference type="VEuPathDB" id="FungiDB:PYU1_G008684"/>
<proteinExistence type="predicted"/>
<reference evidence="3" key="2">
    <citation type="submission" date="2010-04" db="EMBL/GenBank/DDBJ databases">
        <authorList>
            <person name="Buell R."/>
            <person name="Hamilton J."/>
            <person name="Hostetler J."/>
        </authorList>
    </citation>
    <scope>NUCLEOTIDE SEQUENCE [LARGE SCALE GENOMIC DNA]</scope>
    <source>
        <strain evidence="3">DAOM:BR144</strain>
    </source>
</reference>
<dbReference type="eggNOG" id="ENOG502RUTB">
    <property type="taxonomic scope" value="Eukaryota"/>
</dbReference>
<keyword evidence="1" id="KW-1133">Transmembrane helix</keyword>
<reference evidence="3" key="1">
    <citation type="journal article" date="2010" name="Genome Biol.">
        <title>Genome sequence of the necrotrophic plant pathogen Pythium ultimum reveals original pathogenicity mechanisms and effector repertoire.</title>
        <authorList>
            <person name="Levesque C.A."/>
            <person name="Brouwer H."/>
            <person name="Cano L."/>
            <person name="Hamilton J.P."/>
            <person name="Holt C."/>
            <person name="Huitema E."/>
            <person name="Raffaele S."/>
            <person name="Robideau G.P."/>
            <person name="Thines M."/>
            <person name="Win J."/>
            <person name="Zerillo M.M."/>
            <person name="Beakes G.W."/>
            <person name="Boore J.L."/>
            <person name="Busam D."/>
            <person name="Dumas B."/>
            <person name="Ferriera S."/>
            <person name="Fuerstenberg S.I."/>
            <person name="Gachon C.M."/>
            <person name="Gaulin E."/>
            <person name="Govers F."/>
            <person name="Grenville-Briggs L."/>
            <person name="Horner N."/>
            <person name="Hostetler J."/>
            <person name="Jiang R.H."/>
            <person name="Johnson J."/>
            <person name="Krajaejun T."/>
            <person name="Lin H."/>
            <person name="Meijer H.J."/>
            <person name="Moore B."/>
            <person name="Morris P."/>
            <person name="Phuntmart V."/>
            <person name="Puiu D."/>
            <person name="Shetty J."/>
            <person name="Stajich J.E."/>
            <person name="Tripathy S."/>
            <person name="Wawra S."/>
            <person name="van West P."/>
            <person name="Whitty B.R."/>
            <person name="Coutinho P.M."/>
            <person name="Henrissat B."/>
            <person name="Martin F."/>
            <person name="Thomas P.D."/>
            <person name="Tyler B.M."/>
            <person name="De Vries R.P."/>
            <person name="Kamoun S."/>
            <person name="Yandell M."/>
            <person name="Tisserat N."/>
            <person name="Buell C.R."/>
        </authorList>
    </citation>
    <scope>NUCLEOTIDE SEQUENCE</scope>
    <source>
        <strain evidence="3">DAOM:BR144</strain>
    </source>
</reference>
<organism evidence="2 3">
    <name type="scientific">Globisporangium ultimum (strain ATCC 200006 / CBS 805.95 / DAOM BR144)</name>
    <name type="common">Pythium ultimum</name>
    <dbReference type="NCBI Taxonomy" id="431595"/>
    <lineage>
        <taxon>Eukaryota</taxon>
        <taxon>Sar</taxon>
        <taxon>Stramenopiles</taxon>
        <taxon>Oomycota</taxon>
        <taxon>Peronosporomycetes</taxon>
        <taxon>Pythiales</taxon>
        <taxon>Pythiaceae</taxon>
        <taxon>Globisporangium</taxon>
    </lineage>
</organism>